<dbReference type="RefSeq" id="WP_311386815.1">
    <property type="nucleotide sequence ID" value="NZ_JAVRHU010000001.1"/>
</dbReference>
<gene>
    <name evidence="9" type="ORF">RM520_02170</name>
</gene>
<protein>
    <submittedName>
        <fullName evidence="9">ABC transporter permease</fullName>
    </submittedName>
</protein>
<keyword evidence="2" id="KW-1003">Cell membrane</keyword>
<feature type="transmembrane region" description="Helical" evidence="6">
    <location>
        <begin position="415"/>
        <end position="434"/>
    </location>
</feature>
<name>A0ABU3BD63_9FLAO</name>
<feature type="transmembrane region" description="Helical" evidence="6">
    <location>
        <begin position="325"/>
        <end position="349"/>
    </location>
</feature>
<dbReference type="Pfam" id="PF12704">
    <property type="entry name" value="MacB_PCD"/>
    <property type="match status" value="1"/>
</dbReference>
<keyword evidence="5 6" id="KW-0472">Membrane</keyword>
<feature type="transmembrane region" description="Helical" evidence="6">
    <location>
        <begin position="369"/>
        <end position="387"/>
    </location>
</feature>
<feature type="transmembrane region" description="Helical" evidence="6">
    <location>
        <begin position="21"/>
        <end position="38"/>
    </location>
</feature>
<dbReference type="InterPro" id="IPR050250">
    <property type="entry name" value="Macrolide_Exporter_MacB"/>
</dbReference>
<evidence type="ECO:0000256" key="5">
    <source>
        <dbReference type="ARBA" id="ARBA00023136"/>
    </source>
</evidence>
<dbReference type="PANTHER" id="PTHR30572:SF18">
    <property type="entry name" value="ABC-TYPE MACROLIDE FAMILY EXPORT SYSTEM PERMEASE COMPONENT 2"/>
    <property type="match status" value="1"/>
</dbReference>
<accession>A0ABU3BD63</accession>
<keyword evidence="10" id="KW-1185">Reference proteome</keyword>
<organism evidence="9 10">
    <name type="scientific">Croceitalea vernalis</name>
    <dbReference type="NCBI Taxonomy" id="3075599"/>
    <lineage>
        <taxon>Bacteria</taxon>
        <taxon>Pseudomonadati</taxon>
        <taxon>Bacteroidota</taxon>
        <taxon>Flavobacteriia</taxon>
        <taxon>Flavobacteriales</taxon>
        <taxon>Flavobacteriaceae</taxon>
        <taxon>Croceitalea</taxon>
    </lineage>
</organism>
<dbReference type="Pfam" id="PF02687">
    <property type="entry name" value="FtsX"/>
    <property type="match status" value="1"/>
</dbReference>
<dbReference type="InterPro" id="IPR025857">
    <property type="entry name" value="MacB_PCD"/>
</dbReference>
<reference evidence="9 10" key="1">
    <citation type="submission" date="2023-09" db="EMBL/GenBank/DDBJ databases">
        <authorList>
            <person name="Rey-Velasco X."/>
        </authorList>
    </citation>
    <scope>NUCLEOTIDE SEQUENCE [LARGE SCALE GENOMIC DNA]</scope>
    <source>
        <strain evidence="9 10">P007</strain>
    </source>
</reference>
<feature type="transmembrane region" description="Helical" evidence="6">
    <location>
        <begin position="672"/>
        <end position="696"/>
    </location>
</feature>
<feature type="domain" description="ABC3 transporter permease C-terminal" evidence="7">
    <location>
        <begin position="675"/>
        <end position="788"/>
    </location>
</feature>
<dbReference type="InterPro" id="IPR003838">
    <property type="entry name" value="ABC3_permease_C"/>
</dbReference>
<sequence length="795" mass="88742">MLLKYAYRNLKKRPVLNGIKIIGLSLGLCGVLFIALFVKNELGYDKQHEKANQIFRFTVTTPNVFENNHFARFYSAELLPELIAPIPEIENFVRLQPIRGKLIRNQEQYFSIEQGYAIDQNFFEVFDVKLNNGNISQAIKNPGSVIISNALAKKVFGDSDAIGQVISLPKGHFNAAKADFEVTGVMENMQQQSHFHPDILFLPGKNKIEGWAYQYVFLNGSAAPKTIANKLTEQLSAFYTPEGAAVRAKVVAHLTNITDIHLNSDLFREIEPNSSWSNIWVLVLAGVILLFISLSNFASLNLGMAGYLSTFIALNQILGSSKRIMGIYFILESSIIILFTIALVLFGMLEFNTLIFESYQLNLLEGNGLFVVATMLICSLLMLIAGLQPVLKNRFEHLTLNQTLKKAGKVKGHKVLLVTQFTLAIVLLIGVVVISKQTNYGLDNAMGAKESILCLPLVHSEVQKDFTVFKAELLKESAIKSVSAMMDTPGSETHDMFAYTLEDAPESEPGANVIGVFAADYSFADVFGLTFLSGENFKKDNADENGNGEYLINESALKHLGFQDANAIVNKDFALVSPVPDVDLPKGKIIGVVEDFHLSGLQSKVEPLVLFKRENSWLNSIVVSYNSNSQQEAVNRIESIWTKMFPEYPLEYEQVNTIYENVYKTELLQKRLILLFALISIFVCTMGVLGLSLMVAQSRYKEIGIRKVNGASKIEILKLLNSNFLKWLLLAFILAMPLAYYAVTFWLKGFAYKISLTPWMFLFSGGSVILMTLLTVSWQSYKAANQNPVNSLRSE</sequence>
<keyword evidence="3 6" id="KW-0812">Transmembrane</keyword>
<evidence type="ECO:0000256" key="4">
    <source>
        <dbReference type="ARBA" id="ARBA00022989"/>
    </source>
</evidence>
<evidence type="ECO:0000313" key="9">
    <source>
        <dbReference type="EMBL" id="MDT0620411.1"/>
    </source>
</evidence>
<dbReference type="EMBL" id="JAVRHU010000001">
    <property type="protein sequence ID" value="MDT0620411.1"/>
    <property type="molecule type" value="Genomic_DNA"/>
</dbReference>
<feature type="transmembrane region" description="Helical" evidence="6">
    <location>
        <begin position="279"/>
        <end position="304"/>
    </location>
</feature>
<feature type="domain" description="MacB-like periplasmic core" evidence="8">
    <location>
        <begin position="21"/>
        <end position="227"/>
    </location>
</feature>
<evidence type="ECO:0000256" key="2">
    <source>
        <dbReference type="ARBA" id="ARBA00022475"/>
    </source>
</evidence>
<feature type="transmembrane region" description="Helical" evidence="6">
    <location>
        <begin position="759"/>
        <end position="778"/>
    </location>
</feature>
<dbReference type="PANTHER" id="PTHR30572">
    <property type="entry name" value="MEMBRANE COMPONENT OF TRANSPORTER-RELATED"/>
    <property type="match status" value="1"/>
</dbReference>
<evidence type="ECO:0000256" key="3">
    <source>
        <dbReference type="ARBA" id="ARBA00022692"/>
    </source>
</evidence>
<dbReference type="Proteomes" id="UP001250662">
    <property type="component" value="Unassembled WGS sequence"/>
</dbReference>
<comment type="caution">
    <text evidence="9">The sequence shown here is derived from an EMBL/GenBank/DDBJ whole genome shotgun (WGS) entry which is preliminary data.</text>
</comment>
<evidence type="ECO:0000259" key="7">
    <source>
        <dbReference type="Pfam" id="PF02687"/>
    </source>
</evidence>
<evidence type="ECO:0000256" key="6">
    <source>
        <dbReference type="SAM" id="Phobius"/>
    </source>
</evidence>
<feature type="transmembrane region" description="Helical" evidence="6">
    <location>
        <begin position="727"/>
        <end position="747"/>
    </location>
</feature>
<evidence type="ECO:0000313" key="10">
    <source>
        <dbReference type="Proteomes" id="UP001250662"/>
    </source>
</evidence>
<evidence type="ECO:0000259" key="8">
    <source>
        <dbReference type="Pfam" id="PF12704"/>
    </source>
</evidence>
<comment type="subcellular location">
    <subcellularLocation>
        <location evidence="1">Cell membrane</location>
        <topology evidence="1">Multi-pass membrane protein</topology>
    </subcellularLocation>
</comment>
<keyword evidence="4 6" id="KW-1133">Transmembrane helix</keyword>
<proteinExistence type="predicted"/>
<evidence type="ECO:0000256" key="1">
    <source>
        <dbReference type="ARBA" id="ARBA00004651"/>
    </source>
</evidence>